<dbReference type="Proteomes" id="UP000575469">
    <property type="component" value="Unassembled WGS sequence"/>
</dbReference>
<dbReference type="EMBL" id="JABBZM010000017">
    <property type="protein sequence ID" value="NMV39874.1"/>
    <property type="molecule type" value="Genomic_DNA"/>
</dbReference>
<dbReference type="RefSeq" id="WP_169340817.1">
    <property type="nucleotide sequence ID" value="NZ_JABBZM010000017.1"/>
</dbReference>
<organism evidence="1 2">
    <name type="scientific">Ralstonia insidiosa</name>
    <dbReference type="NCBI Taxonomy" id="190721"/>
    <lineage>
        <taxon>Bacteria</taxon>
        <taxon>Pseudomonadati</taxon>
        <taxon>Pseudomonadota</taxon>
        <taxon>Betaproteobacteria</taxon>
        <taxon>Burkholderiales</taxon>
        <taxon>Burkholderiaceae</taxon>
        <taxon>Ralstonia</taxon>
    </lineage>
</organism>
<sequence length="65" mass="6923">MNAADKAVAAYDAAIFAPRVDLARADLLAGVAIVECEEAAKDARLPKWARKDYASTAAFLRTQVA</sequence>
<name>A0A848P5I8_9RALS</name>
<evidence type="ECO:0000313" key="2">
    <source>
        <dbReference type="Proteomes" id="UP000575469"/>
    </source>
</evidence>
<accession>A0A848P5I8</accession>
<evidence type="ECO:0000313" key="1">
    <source>
        <dbReference type="EMBL" id="NMV39874.1"/>
    </source>
</evidence>
<dbReference type="AlphaFoldDB" id="A0A848P5I8"/>
<reference evidence="1 2" key="1">
    <citation type="submission" date="2020-04" db="EMBL/GenBank/DDBJ databases">
        <title>Ralstonia insidiosa genome sequencing and assembly.</title>
        <authorList>
            <person name="Martins R.C.R."/>
            <person name="Perdigao-Neto L.V."/>
            <person name="Levin A.S.S."/>
            <person name="Costa S.F."/>
        </authorList>
    </citation>
    <scope>NUCLEOTIDE SEQUENCE [LARGE SCALE GENOMIC DNA]</scope>
    <source>
        <strain evidence="1 2">5047</strain>
    </source>
</reference>
<gene>
    <name evidence="1" type="ORF">HGR00_18345</name>
</gene>
<comment type="caution">
    <text evidence="1">The sequence shown here is derived from an EMBL/GenBank/DDBJ whole genome shotgun (WGS) entry which is preliminary data.</text>
</comment>
<proteinExistence type="predicted"/>
<protein>
    <submittedName>
        <fullName evidence="1">Uncharacterized protein</fullName>
    </submittedName>
</protein>